<reference evidence="3" key="1">
    <citation type="journal article" date="2016" name="Front. Microbiol.">
        <title>Genome Sequence of the Piezophilic, Mesophilic Sulfate-Reducing Bacterium Desulfovibrio indicus J2T.</title>
        <authorList>
            <person name="Cao J."/>
            <person name="Maignien L."/>
            <person name="Shao Z."/>
            <person name="Alain K."/>
            <person name="Jebbar M."/>
        </authorList>
    </citation>
    <scope>NUCLEOTIDE SEQUENCE</scope>
    <source>
        <strain evidence="3">NBRC 103626</strain>
    </source>
</reference>
<dbReference type="EMBL" id="BPQM01000105">
    <property type="protein sequence ID" value="GJD80661.1"/>
    <property type="molecule type" value="Genomic_DNA"/>
</dbReference>
<evidence type="ECO:0000259" key="2">
    <source>
        <dbReference type="Pfam" id="PF02120"/>
    </source>
</evidence>
<keyword evidence="4" id="KW-1185">Reference proteome</keyword>
<comment type="caution">
    <text evidence="3">The sequence shown here is derived from an EMBL/GenBank/DDBJ whole genome shotgun (WGS) entry which is preliminary data.</text>
</comment>
<dbReference type="InterPro" id="IPR021136">
    <property type="entry name" value="Flagellar_hook_control-like_C"/>
</dbReference>
<dbReference type="RefSeq" id="WP_283206299.1">
    <property type="nucleotide sequence ID" value="NZ_BPQM01000105.1"/>
</dbReference>
<proteinExistence type="predicted"/>
<name>A0AA37HS64_9HYPH</name>
<dbReference type="Pfam" id="PF02120">
    <property type="entry name" value="Flg_hook"/>
    <property type="match status" value="1"/>
</dbReference>
<reference evidence="3" key="2">
    <citation type="submission" date="2021-08" db="EMBL/GenBank/DDBJ databases">
        <authorList>
            <person name="Tani A."/>
            <person name="Ola A."/>
            <person name="Ogura Y."/>
            <person name="Katsura K."/>
            <person name="Hayashi T."/>
        </authorList>
    </citation>
    <scope>NUCLEOTIDE SEQUENCE</scope>
    <source>
        <strain evidence="3">NBRC 103626</strain>
    </source>
</reference>
<evidence type="ECO:0000313" key="4">
    <source>
        <dbReference type="Proteomes" id="UP001055108"/>
    </source>
</evidence>
<accession>A0AA37HS64</accession>
<feature type="compositionally biased region" description="Gly residues" evidence="1">
    <location>
        <begin position="110"/>
        <end position="123"/>
    </location>
</feature>
<feature type="compositionally biased region" description="Basic and acidic residues" evidence="1">
    <location>
        <begin position="174"/>
        <end position="194"/>
    </location>
</feature>
<feature type="compositionally biased region" description="Low complexity" evidence="1">
    <location>
        <begin position="124"/>
        <end position="136"/>
    </location>
</feature>
<dbReference type="Proteomes" id="UP001055108">
    <property type="component" value="Unassembled WGS sequence"/>
</dbReference>
<dbReference type="AlphaFoldDB" id="A0AA37HS64"/>
<feature type="compositionally biased region" description="Gly residues" evidence="1">
    <location>
        <begin position="142"/>
        <end position="159"/>
    </location>
</feature>
<feature type="domain" description="Flagellar hook-length control protein-like C-terminal" evidence="2">
    <location>
        <begin position="42"/>
        <end position="107"/>
    </location>
</feature>
<evidence type="ECO:0000256" key="1">
    <source>
        <dbReference type="SAM" id="MobiDB-lite"/>
    </source>
</evidence>
<dbReference type="Gene3D" id="3.30.750.140">
    <property type="match status" value="1"/>
</dbReference>
<sequence>MGQAGLPPATLRQLAQAIAAEEPAAAQPARPGPLPEGPLRLLTIQLQPGDLGTVTVRMRLQEGRLEIGLETGRHDTAELLRRDGGALTELLRGAGYQTDLVAIQAGGAELSGGQQGSGQGSGQGASQAAPGRGQPGFPAEGGQAGSQAGGQSGGQGGEGRNSDRTAQRGSEGPRTGERGHEAYPDARDRRGLYL</sequence>
<gene>
    <name evidence="3" type="ORF">NBEOAGPD_3903</name>
</gene>
<evidence type="ECO:0000313" key="3">
    <source>
        <dbReference type="EMBL" id="GJD80661.1"/>
    </source>
</evidence>
<organism evidence="3 4">
    <name type="scientific">Methylobacterium gregans</name>
    <dbReference type="NCBI Taxonomy" id="374424"/>
    <lineage>
        <taxon>Bacteria</taxon>
        <taxon>Pseudomonadati</taxon>
        <taxon>Pseudomonadota</taxon>
        <taxon>Alphaproteobacteria</taxon>
        <taxon>Hyphomicrobiales</taxon>
        <taxon>Methylobacteriaceae</taxon>
        <taxon>Methylobacterium</taxon>
    </lineage>
</organism>
<feature type="region of interest" description="Disordered" evidence="1">
    <location>
        <begin position="110"/>
        <end position="194"/>
    </location>
</feature>
<dbReference type="InterPro" id="IPR038610">
    <property type="entry name" value="FliK-like_C_sf"/>
</dbReference>
<protein>
    <recommendedName>
        <fullName evidence="2">Flagellar hook-length control protein-like C-terminal domain-containing protein</fullName>
    </recommendedName>
</protein>